<dbReference type="KEGG" id="gob:Gobs_0350"/>
<feature type="region of interest" description="Disordered" evidence="1">
    <location>
        <begin position="110"/>
        <end position="134"/>
    </location>
</feature>
<feature type="compositionally biased region" description="Basic residues" evidence="1">
    <location>
        <begin position="110"/>
        <end position="119"/>
    </location>
</feature>
<feature type="compositionally biased region" description="Low complexity" evidence="1">
    <location>
        <begin position="213"/>
        <end position="226"/>
    </location>
</feature>
<organism evidence="2 3">
    <name type="scientific">Geodermatophilus obscurus (strain ATCC 25078 / DSM 43160 / JCM 3152 / CCUG 61914 / KCC A-0152 / KCTC 9177 / NBRC 13315 / NRRL B-3577 / G-20)</name>
    <dbReference type="NCBI Taxonomy" id="526225"/>
    <lineage>
        <taxon>Bacteria</taxon>
        <taxon>Bacillati</taxon>
        <taxon>Actinomycetota</taxon>
        <taxon>Actinomycetes</taxon>
        <taxon>Geodermatophilales</taxon>
        <taxon>Geodermatophilaceae</taxon>
        <taxon>Geodermatophilus</taxon>
    </lineage>
</organism>
<dbReference type="AlphaFoldDB" id="D2S535"/>
<feature type="region of interest" description="Disordered" evidence="1">
    <location>
        <begin position="310"/>
        <end position="361"/>
    </location>
</feature>
<name>D2S535_GEOOG</name>
<proteinExistence type="predicted"/>
<accession>D2S535</accession>
<gene>
    <name evidence="2" type="ordered locus">Gobs_0350</name>
</gene>
<evidence type="ECO:0000256" key="1">
    <source>
        <dbReference type="SAM" id="MobiDB-lite"/>
    </source>
</evidence>
<feature type="region of interest" description="Disordered" evidence="1">
    <location>
        <begin position="44"/>
        <end position="68"/>
    </location>
</feature>
<feature type="region of interest" description="Disordered" evidence="1">
    <location>
        <begin position="166"/>
        <end position="261"/>
    </location>
</feature>
<evidence type="ECO:0000313" key="3">
    <source>
        <dbReference type="Proteomes" id="UP000001382"/>
    </source>
</evidence>
<dbReference type="HOGENOM" id="CLU_766753_0_0_11"/>
<sequence>MDRCWLTDRVDDVFVRRWSAAPRRVETPRQVGGAIAPGRVRETRQIGADQQLRGLPEREGPTQPPGSAFQDPSALLAGHRQHEVRLVRHPRQEGLGTEVVGADAVPGHRSCRLRGHRPTGCRGQSGAGDLDVGPPGLLTERIASPGPDEALRHGRAALVARADEEKAHAATLGRPGRGAHDGFRGRCTGHPVTGEQPPTRPSAPVASRRPAVRSSAGTGRRMSSTGRRVEPHGYRPDAAPPSRPGPTCPCPISTTRPRRTAVPDSIPHRAAQQPGGQDTCGHGHGLRCRCAHARSDHGRVCSDAAHRSGWHHGVARGELGPDTTWSSRRGDVAEPTKALTGAGLPVSEVDGELDARTGPRR</sequence>
<dbReference type="EMBL" id="CP001867">
    <property type="protein sequence ID" value="ADB73146.1"/>
    <property type="molecule type" value="Genomic_DNA"/>
</dbReference>
<evidence type="ECO:0000313" key="2">
    <source>
        <dbReference type="EMBL" id="ADB73146.1"/>
    </source>
</evidence>
<reference evidence="3" key="2">
    <citation type="submission" date="2010-01" db="EMBL/GenBank/DDBJ databases">
        <title>The complete genome of Geodermatophilus obscurus DSM 43160.</title>
        <authorList>
            <consortium name="US DOE Joint Genome Institute (JGI-PGF)"/>
            <person name="Lucas S."/>
            <person name="Copeland A."/>
            <person name="Lapidus A."/>
            <person name="Glavina del Rio T."/>
            <person name="Dalin E."/>
            <person name="Tice H."/>
            <person name="Bruce D."/>
            <person name="Goodwin L."/>
            <person name="Pitluck S."/>
            <person name="Kyrpides N."/>
            <person name="Mavromatis K."/>
            <person name="Ivanova N."/>
            <person name="Munk A.C."/>
            <person name="Brettin T."/>
            <person name="Detter J.C."/>
            <person name="Han C."/>
            <person name="Larimer F."/>
            <person name="Land M."/>
            <person name="Hauser L."/>
            <person name="Markowitz V."/>
            <person name="Cheng J.-F."/>
            <person name="Hugenholtz P."/>
            <person name="Woyke T."/>
            <person name="Wu D."/>
            <person name="Jando M."/>
            <person name="Schneider S."/>
            <person name="Klenk H.-P."/>
            <person name="Eisen J.A."/>
        </authorList>
    </citation>
    <scope>NUCLEOTIDE SEQUENCE [LARGE SCALE GENOMIC DNA]</scope>
    <source>
        <strain evidence="3">ATCC 25078 / DSM 43160 / JCM 3152 / KCC A-0152 / KCTC 9177 / NBRC 13315 / NRRL B-3577 / G-20</strain>
    </source>
</reference>
<feature type="compositionally biased region" description="Pro residues" evidence="1">
    <location>
        <begin position="238"/>
        <end position="249"/>
    </location>
</feature>
<dbReference type="Proteomes" id="UP000001382">
    <property type="component" value="Chromosome"/>
</dbReference>
<reference evidence="2 3" key="1">
    <citation type="journal article" date="2010" name="Stand. Genomic Sci.">
        <title>Complete genome sequence of Geodermatophilus obscurus type strain (G-20).</title>
        <authorList>
            <person name="Ivanova N."/>
            <person name="Sikorski J."/>
            <person name="Jando M."/>
            <person name="Munk C."/>
            <person name="Lapidus A."/>
            <person name="Glavina Del Rio T."/>
            <person name="Copeland A."/>
            <person name="Tice H."/>
            <person name="Cheng J.-F."/>
            <person name="Lucas S."/>
            <person name="Chen F."/>
            <person name="Nolan M."/>
            <person name="Bruce D."/>
            <person name="Goodwin L."/>
            <person name="Pitluck S."/>
            <person name="Mavromatis K."/>
            <person name="Mikhailova N."/>
            <person name="Pati A."/>
            <person name="Chen A."/>
            <person name="Palaniappan K."/>
            <person name="Land M."/>
            <person name="Hauser L."/>
            <person name="Chang Y.-J."/>
            <person name="Jeffries C.D."/>
            <person name="Meincke L."/>
            <person name="Brettin T."/>
            <person name="Detter J.C."/>
            <person name="Detter J.C."/>
            <person name="Rohde M."/>
            <person name="Goeker M."/>
            <person name="Bristow J."/>
            <person name="Eisen J.A."/>
            <person name="Markowitz V."/>
            <person name="Hugenholtz P."/>
            <person name="Kyrpides N.C."/>
            <person name="Klenk H.-P."/>
        </authorList>
    </citation>
    <scope>NUCLEOTIDE SEQUENCE [LARGE SCALE GENOMIC DNA]</scope>
    <source>
        <strain evidence="3">ATCC 25078 / DSM 43160 / JCM 3152 / KCC A-0152 / KCTC 9177 / NBRC 13315 / NRRL B-3577 / G-20</strain>
    </source>
</reference>
<dbReference type="STRING" id="526225.Gobs_0350"/>
<protein>
    <submittedName>
        <fullName evidence="2">Uncharacterized protein</fullName>
    </submittedName>
</protein>
<keyword evidence="3" id="KW-1185">Reference proteome</keyword>